<dbReference type="AlphaFoldDB" id="A0A2K8U4L8"/>
<organism evidence="1 2">
    <name type="scientific">Candidatus Thiodictyon syntrophicum</name>
    <dbReference type="NCBI Taxonomy" id="1166950"/>
    <lineage>
        <taxon>Bacteria</taxon>
        <taxon>Pseudomonadati</taxon>
        <taxon>Pseudomonadota</taxon>
        <taxon>Gammaproteobacteria</taxon>
        <taxon>Chromatiales</taxon>
        <taxon>Chromatiaceae</taxon>
        <taxon>Thiodictyon</taxon>
    </lineage>
</organism>
<reference evidence="1 2" key="1">
    <citation type="submission" date="2017-03" db="EMBL/GenBank/DDBJ databases">
        <title>Complete genome sequence of Candidatus 'Thiodictyon syntrophicum' sp. nov. strain Cad16T, a photolithoautotroph purple sulfur bacterium isolated from an alpine meromictic lake.</title>
        <authorList>
            <person name="Luedin S.M."/>
            <person name="Pothier J.F."/>
            <person name="Danza F."/>
            <person name="Storelli N."/>
            <person name="Wittwer M."/>
            <person name="Tonolla M."/>
        </authorList>
    </citation>
    <scope>NUCLEOTIDE SEQUENCE [LARGE SCALE GENOMIC DNA]</scope>
    <source>
        <strain evidence="1 2">Cad16T</strain>
    </source>
</reference>
<proteinExistence type="predicted"/>
<dbReference type="EMBL" id="CP020370">
    <property type="protein sequence ID" value="AUB80349.1"/>
    <property type="molecule type" value="Genomic_DNA"/>
</dbReference>
<keyword evidence="2" id="KW-1185">Reference proteome</keyword>
<evidence type="ECO:0000313" key="2">
    <source>
        <dbReference type="Proteomes" id="UP000232638"/>
    </source>
</evidence>
<gene>
    <name evidence="1" type="ORF">THSYN_04865</name>
</gene>
<protein>
    <submittedName>
        <fullName evidence="1">Uncharacterized protein</fullName>
    </submittedName>
</protein>
<dbReference type="Proteomes" id="UP000232638">
    <property type="component" value="Chromosome"/>
</dbReference>
<name>A0A2K8U4L8_9GAMM</name>
<dbReference type="RefSeq" id="WP_100918150.1">
    <property type="nucleotide sequence ID" value="NZ_CP020370.1"/>
</dbReference>
<dbReference type="OrthoDB" id="9815173at2"/>
<sequence length="92" mass="10048">MVRRLIIAKSEADFTSHAGLGLIGMAISQHTDLAKDATAAAPARSDAIPHVKILTSYIGLLCLGKSDFEAITAFRHWFSLVLPYPYVFVVFL</sequence>
<dbReference type="KEGG" id="tsy:THSYN_04865"/>
<accession>A0A2K8U4L8</accession>
<evidence type="ECO:0000313" key="1">
    <source>
        <dbReference type="EMBL" id="AUB80349.1"/>
    </source>
</evidence>